<proteinExistence type="predicted"/>
<dbReference type="InterPro" id="IPR018540">
    <property type="entry name" value="Spo0E-like"/>
</dbReference>
<evidence type="ECO:0000313" key="3">
    <source>
        <dbReference type="Proteomes" id="UP000531594"/>
    </source>
</evidence>
<evidence type="ECO:0000256" key="1">
    <source>
        <dbReference type="SAM" id="Phobius"/>
    </source>
</evidence>
<comment type="caution">
    <text evidence="2">The sequence shown here is derived from an EMBL/GenBank/DDBJ whole genome shotgun (WGS) entry which is preliminary data.</text>
</comment>
<gene>
    <name evidence="2" type="ORF">HNR53_003511</name>
</gene>
<sequence>MKVVELFDMNQDSMNNLQTSWLSYFVSFFTYWFHMSPLAMGLVDGDELELEYKINQLKKELIQIAKETGLNSPDTIYCSQQLDQLITLYQKGKYGDGSLSSLQ</sequence>
<dbReference type="EMBL" id="JACHGK010000014">
    <property type="protein sequence ID" value="MBB6446846.1"/>
    <property type="molecule type" value="Genomic_DNA"/>
</dbReference>
<evidence type="ECO:0008006" key="4">
    <source>
        <dbReference type="Google" id="ProtNLM"/>
    </source>
</evidence>
<dbReference type="InterPro" id="IPR036638">
    <property type="entry name" value="HLH_DNA-bd_sf"/>
</dbReference>
<dbReference type="Pfam" id="PF09388">
    <property type="entry name" value="SpoOE-like"/>
    <property type="match status" value="1"/>
</dbReference>
<dbReference type="GO" id="GO:0046983">
    <property type="term" value="F:protein dimerization activity"/>
    <property type="evidence" value="ECO:0007669"/>
    <property type="project" value="InterPro"/>
</dbReference>
<dbReference type="RefSeq" id="WP_246439646.1">
    <property type="nucleotide sequence ID" value="NZ_JACHGK010000014.1"/>
</dbReference>
<protein>
    <recommendedName>
        <fullName evidence="4">Aspartyl-phosphate phosphatase Spo0E family protein</fullName>
    </recommendedName>
</protein>
<feature type="transmembrane region" description="Helical" evidence="1">
    <location>
        <begin position="20"/>
        <end position="43"/>
    </location>
</feature>
<accession>A0A7X0LWA0</accession>
<dbReference type="InterPro" id="IPR037208">
    <property type="entry name" value="Spo0E-like_sf"/>
</dbReference>
<organism evidence="2 3">
    <name type="scientific">Bacillus benzoevorans</name>
    <dbReference type="NCBI Taxonomy" id="1456"/>
    <lineage>
        <taxon>Bacteria</taxon>
        <taxon>Bacillati</taxon>
        <taxon>Bacillota</taxon>
        <taxon>Bacilli</taxon>
        <taxon>Bacillales</taxon>
        <taxon>Bacillaceae</taxon>
        <taxon>Bacillus</taxon>
    </lineage>
</organism>
<keyword evidence="1" id="KW-0472">Membrane</keyword>
<dbReference type="Gene3D" id="4.10.280.10">
    <property type="entry name" value="Helix-loop-helix DNA-binding domain"/>
    <property type="match status" value="1"/>
</dbReference>
<dbReference type="Proteomes" id="UP000531594">
    <property type="component" value="Unassembled WGS sequence"/>
</dbReference>
<keyword evidence="1" id="KW-1133">Transmembrane helix</keyword>
<dbReference type="AlphaFoldDB" id="A0A7X0LWA0"/>
<keyword evidence="3" id="KW-1185">Reference proteome</keyword>
<dbReference type="GO" id="GO:0043937">
    <property type="term" value="P:regulation of sporulation"/>
    <property type="evidence" value="ECO:0007669"/>
    <property type="project" value="InterPro"/>
</dbReference>
<keyword evidence="1" id="KW-0812">Transmembrane</keyword>
<name>A0A7X0LWA0_9BACI</name>
<dbReference type="SUPFAM" id="SSF140500">
    <property type="entry name" value="BAS1536-like"/>
    <property type="match status" value="1"/>
</dbReference>
<evidence type="ECO:0000313" key="2">
    <source>
        <dbReference type="EMBL" id="MBB6446846.1"/>
    </source>
</evidence>
<reference evidence="2 3" key="1">
    <citation type="submission" date="2020-08" db="EMBL/GenBank/DDBJ databases">
        <title>Genomic Encyclopedia of Type Strains, Phase IV (KMG-IV): sequencing the most valuable type-strain genomes for metagenomic binning, comparative biology and taxonomic classification.</title>
        <authorList>
            <person name="Goeker M."/>
        </authorList>
    </citation>
    <scope>NUCLEOTIDE SEQUENCE [LARGE SCALE GENOMIC DNA]</scope>
    <source>
        <strain evidence="2 3">DSM 5391</strain>
    </source>
</reference>